<feature type="transmembrane region" description="Helical" evidence="1">
    <location>
        <begin position="69"/>
        <end position="92"/>
    </location>
</feature>
<evidence type="ECO:0008006" key="4">
    <source>
        <dbReference type="Google" id="ProtNLM"/>
    </source>
</evidence>
<evidence type="ECO:0000313" key="2">
    <source>
        <dbReference type="EMBL" id="QDF17795.1"/>
    </source>
</evidence>
<accession>A0A4Y6EIG8</accession>
<keyword evidence="1" id="KW-0472">Membrane</keyword>
<evidence type="ECO:0000313" key="3">
    <source>
        <dbReference type="Proteomes" id="UP000317451"/>
    </source>
</evidence>
<dbReference type="KEGG" id="vg:77928558"/>
<reference evidence="2 3" key="1">
    <citation type="submission" date="2019-04" db="EMBL/GenBank/DDBJ databases">
        <authorList>
            <person name="Akwuole F.N."/>
            <person name="Carreras A.M."/>
            <person name="Grubb S.R."/>
            <person name="Yaffe J.A."/>
            <person name="Butela K.A."/>
            <person name="Garlena R.A."/>
            <person name="Russell D.A."/>
            <person name="Pope W.H."/>
            <person name="Jacobs-Sera D."/>
            <person name="Hatfull G.F."/>
        </authorList>
    </citation>
    <scope>NUCLEOTIDE SEQUENCE [LARGE SCALE GENOMIC DNA]</scope>
</reference>
<dbReference type="RefSeq" id="YP_010652734.1">
    <property type="nucleotide sequence ID" value="NC_070789.1"/>
</dbReference>
<dbReference type="Proteomes" id="UP000317451">
    <property type="component" value="Segment"/>
</dbReference>
<gene>
    <name evidence="2" type="primary">34</name>
    <name evidence="2" type="ORF">SEA_THANKYOUJORDI_34</name>
</gene>
<name>A0A4Y6EIG8_9CAUD</name>
<sequence>MKDDDEPGDEEINEEIRRRADLMAFFDATIDDLDQDDPSDATDDKSIKERMDDERLGELTDARTYRRRIVLFTLIIVGGLVTAATAFMGIYIGSEWHEIKESVIIAYFTSVVVESIGILYVITQYLFPKSGAQHERSEDDGTPD</sequence>
<organism evidence="2 3">
    <name type="scientific">Gordonia phage ThankyouJordi</name>
    <dbReference type="NCBI Taxonomy" id="2571252"/>
    <lineage>
        <taxon>Viruses</taxon>
        <taxon>Duplodnaviria</taxon>
        <taxon>Heunggongvirae</taxon>
        <taxon>Uroviricota</taxon>
        <taxon>Caudoviricetes</taxon>
        <taxon>Nymbaxtervirinae</taxon>
        <taxon>Nymphadoravirus</taxon>
        <taxon>Nymphadoravirus thankyoujordi</taxon>
    </lineage>
</organism>
<keyword evidence="1" id="KW-1133">Transmembrane helix</keyword>
<feature type="transmembrane region" description="Helical" evidence="1">
    <location>
        <begin position="104"/>
        <end position="127"/>
    </location>
</feature>
<evidence type="ECO:0000256" key="1">
    <source>
        <dbReference type="SAM" id="Phobius"/>
    </source>
</evidence>
<proteinExistence type="predicted"/>
<keyword evidence="3" id="KW-1185">Reference proteome</keyword>
<dbReference type="EMBL" id="MK801727">
    <property type="protein sequence ID" value="QDF17795.1"/>
    <property type="molecule type" value="Genomic_DNA"/>
</dbReference>
<dbReference type="GeneID" id="77928558"/>
<keyword evidence="1" id="KW-0812">Transmembrane</keyword>
<protein>
    <recommendedName>
        <fullName evidence="4">Transmembrane protein</fullName>
    </recommendedName>
</protein>